<evidence type="ECO:0000256" key="1">
    <source>
        <dbReference type="SAM" id="Phobius"/>
    </source>
</evidence>
<dbReference type="EMBL" id="CAKLDM010000004">
    <property type="protein sequence ID" value="CAH0543092.1"/>
    <property type="molecule type" value="Genomic_DNA"/>
</dbReference>
<keyword evidence="1" id="KW-1133">Transmembrane helix</keyword>
<dbReference type="Proteomes" id="UP000838748">
    <property type="component" value="Unassembled WGS sequence"/>
</dbReference>
<proteinExistence type="predicted"/>
<feature type="transmembrane region" description="Helical" evidence="1">
    <location>
        <begin position="6"/>
        <end position="27"/>
    </location>
</feature>
<protein>
    <recommendedName>
        <fullName evidence="4">Holin</fullName>
    </recommendedName>
</protein>
<sequence>MPTLLHGELFVYAVIGFAILSGVGTFLNRKREGQIKGGFVDFLTEVVLALVVGISVACVADSWDVERGVTCAAVLVLSNNGAESLVSIRKIVINQLRKLFQS</sequence>
<reference evidence="2" key="1">
    <citation type="submission" date="2021-11" db="EMBL/GenBank/DDBJ databases">
        <authorList>
            <person name="Rodrigo-Torres L."/>
            <person name="Arahal R. D."/>
            <person name="Lucena T."/>
        </authorList>
    </citation>
    <scope>NUCLEOTIDE SEQUENCE</scope>
    <source>
        <strain evidence="2">CECT 7928</strain>
    </source>
</reference>
<evidence type="ECO:0008006" key="4">
    <source>
        <dbReference type="Google" id="ProtNLM"/>
    </source>
</evidence>
<organism evidence="2 3">
    <name type="scientific">Vibrio marisflavi CECT 7928</name>
    <dbReference type="NCBI Taxonomy" id="634439"/>
    <lineage>
        <taxon>Bacteria</taxon>
        <taxon>Pseudomonadati</taxon>
        <taxon>Pseudomonadota</taxon>
        <taxon>Gammaproteobacteria</taxon>
        <taxon>Vibrionales</taxon>
        <taxon>Vibrionaceae</taxon>
        <taxon>Vibrio</taxon>
    </lineage>
</organism>
<gene>
    <name evidence="2" type="ORF">VMF7928_04396</name>
</gene>
<dbReference type="RefSeq" id="WP_237363958.1">
    <property type="nucleotide sequence ID" value="NZ_CAKLDM010000004.1"/>
</dbReference>
<accession>A0ABM9A9L5</accession>
<evidence type="ECO:0000313" key="3">
    <source>
        <dbReference type="Proteomes" id="UP000838748"/>
    </source>
</evidence>
<evidence type="ECO:0000313" key="2">
    <source>
        <dbReference type="EMBL" id="CAH0543092.1"/>
    </source>
</evidence>
<keyword evidence="1" id="KW-0472">Membrane</keyword>
<keyword evidence="3" id="KW-1185">Reference proteome</keyword>
<keyword evidence="1" id="KW-0812">Transmembrane</keyword>
<name>A0ABM9A9L5_9VIBR</name>
<comment type="caution">
    <text evidence="2">The sequence shown here is derived from an EMBL/GenBank/DDBJ whole genome shotgun (WGS) entry which is preliminary data.</text>
</comment>